<accession>A0A512LCC8</accession>
<feature type="transmembrane region" description="Helical" evidence="6">
    <location>
        <begin position="186"/>
        <end position="205"/>
    </location>
</feature>
<name>A0A512LCC8_9PROT</name>
<sequence>MLILHLDPIATSLMSLLIVIALVLAFVMLGSHWLRNHVLAFAAESWVIAGLSALVGYYGHFYELFLIAGLTALFRGSLLPYLLMRLVNRLDMHREFTPILNPSTTLVLGAALMVFAYLVADRIGQSLGLESKIAVLALMALLGLKLIGFLMLVLRREALSHVLGLLVIENGIFLGSQILVPGMPMLLELVILFDLLIIVLTFGLLMRYLKEHAGTTSSADLRRLTG</sequence>
<evidence type="ECO:0000256" key="6">
    <source>
        <dbReference type="SAM" id="Phobius"/>
    </source>
</evidence>
<keyword evidence="3 6" id="KW-0812">Transmembrane</keyword>
<evidence type="ECO:0000256" key="2">
    <source>
        <dbReference type="ARBA" id="ARBA00022475"/>
    </source>
</evidence>
<proteinExistence type="predicted"/>
<dbReference type="GO" id="GO:0005886">
    <property type="term" value="C:plasma membrane"/>
    <property type="evidence" value="ECO:0007669"/>
    <property type="project" value="UniProtKB-SubCell"/>
</dbReference>
<dbReference type="PANTHER" id="PTHR38601:SF1">
    <property type="entry name" value="HYDROGENASE-4 COMPONENT E"/>
    <property type="match status" value="1"/>
</dbReference>
<organism evidence="7 8">
    <name type="scientific">Sulfuriferula plumbiphila</name>
    <dbReference type="NCBI Taxonomy" id="171865"/>
    <lineage>
        <taxon>Bacteria</taxon>
        <taxon>Pseudomonadati</taxon>
        <taxon>Pseudomonadota</taxon>
        <taxon>Betaproteobacteria</taxon>
        <taxon>Nitrosomonadales</taxon>
        <taxon>Sulfuricellaceae</taxon>
        <taxon>Sulfuriferula</taxon>
    </lineage>
</organism>
<keyword evidence="5 6" id="KW-0472">Membrane</keyword>
<feature type="transmembrane region" description="Helical" evidence="6">
    <location>
        <begin position="38"/>
        <end position="58"/>
    </location>
</feature>
<keyword evidence="4 6" id="KW-1133">Transmembrane helix</keyword>
<feature type="transmembrane region" description="Helical" evidence="6">
    <location>
        <begin position="12"/>
        <end position="31"/>
    </location>
</feature>
<gene>
    <name evidence="7" type="primary">ehrC</name>
    <name evidence="7" type="ORF">TPL01_32730</name>
</gene>
<dbReference type="OrthoDB" id="5297619at2"/>
<evidence type="ECO:0000313" key="8">
    <source>
        <dbReference type="Proteomes" id="UP000321337"/>
    </source>
</evidence>
<evidence type="ECO:0000313" key="7">
    <source>
        <dbReference type="EMBL" id="GEP32135.1"/>
    </source>
</evidence>
<keyword evidence="8" id="KW-1185">Reference proteome</keyword>
<comment type="subcellular location">
    <subcellularLocation>
        <location evidence="1">Cell membrane</location>
        <topology evidence="1">Multi-pass membrane protein</topology>
    </subcellularLocation>
</comment>
<feature type="transmembrane region" description="Helical" evidence="6">
    <location>
        <begin position="161"/>
        <end position="180"/>
    </location>
</feature>
<reference evidence="7 8" key="1">
    <citation type="submission" date="2019-07" db="EMBL/GenBank/DDBJ databases">
        <title>Whole genome shotgun sequence of Thiobacillus plumbophilus NBRC 107929.</title>
        <authorList>
            <person name="Hosoyama A."/>
            <person name="Uohara A."/>
            <person name="Ohji S."/>
            <person name="Ichikawa N."/>
        </authorList>
    </citation>
    <scope>NUCLEOTIDE SEQUENCE [LARGE SCALE GENOMIC DNA]</scope>
    <source>
        <strain evidence="7 8">NBRC 107929</strain>
    </source>
</reference>
<evidence type="ECO:0000256" key="1">
    <source>
        <dbReference type="ARBA" id="ARBA00004651"/>
    </source>
</evidence>
<protein>
    <submittedName>
        <fullName evidence="7">Hydrogenase</fullName>
    </submittedName>
</protein>
<dbReference type="Proteomes" id="UP000321337">
    <property type="component" value="Unassembled WGS sequence"/>
</dbReference>
<feature type="transmembrane region" description="Helical" evidence="6">
    <location>
        <begin position="64"/>
        <end position="87"/>
    </location>
</feature>
<comment type="caution">
    <text evidence="7">The sequence shown here is derived from an EMBL/GenBank/DDBJ whole genome shotgun (WGS) entry which is preliminary data.</text>
</comment>
<dbReference type="EMBL" id="BKAD01000050">
    <property type="protein sequence ID" value="GEP32135.1"/>
    <property type="molecule type" value="Genomic_DNA"/>
</dbReference>
<evidence type="ECO:0000256" key="5">
    <source>
        <dbReference type="ARBA" id="ARBA00023136"/>
    </source>
</evidence>
<dbReference type="PANTHER" id="PTHR38601">
    <property type="entry name" value="HYDROGENASE-4 COMPONENT E"/>
    <property type="match status" value="1"/>
</dbReference>
<dbReference type="InterPro" id="IPR038730">
    <property type="entry name" value="HyfE-like"/>
</dbReference>
<evidence type="ECO:0000256" key="3">
    <source>
        <dbReference type="ARBA" id="ARBA00022692"/>
    </source>
</evidence>
<dbReference type="AlphaFoldDB" id="A0A512LCC8"/>
<feature type="transmembrane region" description="Helical" evidence="6">
    <location>
        <begin position="99"/>
        <end position="120"/>
    </location>
</feature>
<evidence type="ECO:0000256" key="4">
    <source>
        <dbReference type="ARBA" id="ARBA00022989"/>
    </source>
</evidence>
<keyword evidence="2" id="KW-1003">Cell membrane</keyword>
<feature type="transmembrane region" description="Helical" evidence="6">
    <location>
        <begin position="132"/>
        <end position="154"/>
    </location>
</feature>